<protein>
    <submittedName>
        <fullName evidence="5">Complement C1q-like protein 3</fullName>
    </submittedName>
</protein>
<dbReference type="GO" id="GO:0005576">
    <property type="term" value="C:extracellular region"/>
    <property type="evidence" value="ECO:0007669"/>
    <property type="project" value="UniProtKB-SubCell"/>
</dbReference>
<evidence type="ECO:0000256" key="3">
    <source>
        <dbReference type="ARBA" id="ARBA00022729"/>
    </source>
</evidence>
<dbReference type="SUPFAM" id="SSF49842">
    <property type="entry name" value="TNF-like"/>
    <property type="match status" value="1"/>
</dbReference>
<evidence type="ECO:0000313" key="6">
    <source>
        <dbReference type="Proteomes" id="UP000472265"/>
    </source>
</evidence>
<reference evidence="5" key="3">
    <citation type="submission" date="2025-09" db="UniProtKB">
        <authorList>
            <consortium name="Ensembl"/>
        </authorList>
    </citation>
    <scope>IDENTIFICATION</scope>
</reference>
<proteinExistence type="predicted"/>
<keyword evidence="3" id="KW-0732">Signal</keyword>
<dbReference type="InParanoid" id="A0A671VV12"/>
<organism evidence="5 6">
    <name type="scientific">Sparus aurata</name>
    <name type="common">Gilthead sea bream</name>
    <dbReference type="NCBI Taxonomy" id="8175"/>
    <lineage>
        <taxon>Eukaryota</taxon>
        <taxon>Metazoa</taxon>
        <taxon>Chordata</taxon>
        <taxon>Craniata</taxon>
        <taxon>Vertebrata</taxon>
        <taxon>Euteleostomi</taxon>
        <taxon>Actinopterygii</taxon>
        <taxon>Neopterygii</taxon>
        <taxon>Teleostei</taxon>
        <taxon>Neoteleostei</taxon>
        <taxon>Acanthomorphata</taxon>
        <taxon>Eupercaria</taxon>
        <taxon>Spariformes</taxon>
        <taxon>Sparidae</taxon>
        <taxon>Sparus</taxon>
    </lineage>
</organism>
<evidence type="ECO:0000256" key="2">
    <source>
        <dbReference type="ARBA" id="ARBA00022525"/>
    </source>
</evidence>
<dbReference type="InterPro" id="IPR008983">
    <property type="entry name" value="Tumour_necrosis_fac-like_dom"/>
</dbReference>
<dbReference type="Proteomes" id="UP000472265">
    <property type="component" value="Chromosome 10"/>
</dbReference>
<dbReference type="OMA" id="NCERIVM"/>
<dbReference type="GeneID" id="115589598"/>
<dbReference type="PANTHER" id="PTHR22923:SF102">
    <property type="entry name" value="CEREBELLIN 13-RELATED"/>
    <property type="match status" value="1"/>
</dbReference>
<keyword evidence="6" id="KW-1185">Reference proteome</keyword>
<dbReference type="InterPro" id="IPR050822">
    <property type="entry name" value="Cerebellin_Synaptic_Org"/>
</dbReference>
<dbReference type="Pfam" id="PF00386">
    <property type="entry name" value="C1q"/>
    <property type="match status" value="1"/>
</dbReference>
<evidence type="ECO:0000313" key="5">
    <source>
        <dbReference type="Ensembl" id="ENSSAUP00010030310.1"/>
    </source>
</evidence>
<dbReference type="GeneTree" id="ENSGT00940000163520"/>
<dbReference type="RefSeq" id="XP_030286443.1">
    <property type="nucleotide sequence ID" value="XM_030430583.1"/>
</dbReference>
<dbReference type="AlphaFoldDB" id="A0A671VV12"/>
<comment type="subcellular location">
    <subcellularLocation>
        <location evidence="1">Secreted</location>
    </subcellularLocation>
</comment>
<dbReference type="OrthoDB" id="6154955at2759"/>
<sequence length="138" mass="15122">MCETGKTKVAFSAMLQKGGEAYGPFNKDIILAYNKVFTNIGDAYDSCTGIFTAPVAGAYHFTFFYHSGGEHPSKLRLFKNCERIVMTSDLKSGSDKADNGGNGVILLLRQGDQVYVRMAAKGYVWGDDYTTFNGFLIS</sequence>
<gene>
    <name evidence="5" type="primary">LOC115589598</name>
</gene>
<evidence type="ECO:0000256" key="1">
    <source>
        <dbReference type="ARBA" id="ARBA00004613"/>
    </source>
</evidence>
<accession>A0A671VV12</accession>
<dbReference type="PROSITE" id="PS50871">
    <property type="entry name" value="C1Q"/>
    <property type="match status" value="1"/>
</dbReference>
<dbReference type="InterPro" id="IPR001073">
    <property type="entry name" value="C1q_dom"/>
</dbReference>
<dbReference type="Gene3D" id="2.60.120.40">
    <property type="match status" value="1"/>
</dbReference>
<reference evidence="5" key="1">
    <citation type="submission" date="2021-04" db="EMBL/GenBank/DDBJ databases">
        <authorList>
            <consortium name="Wellcome Sanger Institute Data Sharing"/>
        </authorList>
    </citation>
    <scope>NUCLEOTIDE SEQUENCE [LARGE SCALE GENOMIC DNA]</scope>
</reference>
<reference evidence="5" key="2">
    <citation type="submission" date="2025-08" db="UniProtKB">
        <authorList>
            <consortium name="Ensembl"/>
        </authorList>
    </citation>
    <scope>IDENTIFICATION</scope>
</reference>
<evidence type="ECO:0000259" key="4">
    <source>
        <dbReference type="PROSITE" id="PS50871"/>
    </source>
</evidence>
<name>A0A671VV12_SPAAU</name>
<dbReference type="PRINTS" id="PR00007">
    <property type="entry name" value="COMPLEMNTC1Q"/>
</dbReference>
<dbReference type="SMART" id="SM00110">
    <property type="entry name" value="C1Q"/>
    <property type="match status" value="1"/>
</dbReference>
<dbReference type="Ensembl" id="ENSSAUT00010031948.1">
    <property type="protein sequence ID" value="ENSSAUP00010030310.1"/>
    <property type="gene ID" value="ENSSAUG00010012992.1"/>
</dbReference>
<keyword evidence="2" id="KW-0964">Secreted</keyword>
<dbReference type="PANTHER" id="PTHR22923">
    <property type="entry name" value="CEREBELLIN-RELATED"/>
    <property type="match status" value="1"/>
</dbReference>
<feature type="domain" description="C1q" evidence="4">
    <location>
        <begin position="4"/>
        <end position="138"/>
    </location>
</feature>